<evidence type="ECO:0000259" key="3">
    <source>
        <dbReference type="PROSITE" id="PS51186"/>
    </source>
</evidence>
<proteinExistence type="predicted"/>
<dbReference type="AlphaFoldDB" id="A0A2A2AUW0"/>
<evidence type="ECO:0000313" key="4">
    <source>
        <dbReference type="EMBL" id="PAT41537.1"/>
    </source>
</evidence>
<dbReference type="CDD" id="cd04301">
    <property type="entry name" value="NAT_SF"/>
    <property type="match status" value="1"/>
</dbReference>
<comment type="caution">
    <text evidence="4">The sequence shown here is derived from an EMBL/GenBank/DDBJ whole genome shotgun (WGS) entry which is preliminary data.</text>
</comment>
<protein>
    <submittedName>
        <fullName evidence="4">GNAT family N-acetyltransferase</fullName>
    </submittedName>
</protein>
<dbReference type="RefSeq" id="WP_095555983.1">
    <property type="nucleotide sequence ID" value="NZ_NSJD01000001.1"/>
</dbReference>
<feature type="domain" description="N-acetyltransferase" evidence="3">
    <location>
        <begin position="3"/>
        <end position="183"/>
    </location>
</feature>
<dbReference type="Pfam" id="PF00583">
    <property type="entry name" value="Acetyltransf_1"/>
    <property type="match status" value="1"/>
</dbReference>
<evidence type="ECO:0000256" key="1">
    <source>
        <dbReference type="ARBA" id="ARBA00022679"/>
    </source>
</evidence>
<dbReference type="PROSITE" id="PS51186">
    <property type="entry name" value="GNAT"/>
    <property type="match status" value="1"/>
</dbReference>
<name>A0A2A2AUW0_9BURK</name>
<keyword evidence="1 4" id="KW-0808">Transferase</keyword>
<dbReference type="PANTHER" id="PTHR43877">
    <property type="entry name" value="AMINOALKYLPHOSPHONATE N-ACETYLTRANSFERASE-RELATED-RELATED"/>
    <property type="match status" value="1"/>
</dbReference>
<organism evidence="4 5">
    <name type="scientific">Vandammella animalimorsus</name>
    <dbReference type="NCBI Taxonomy" id="2029117"/>
    <lineage>
        <taxon>Bacteria</taxon>
        <taxon>Pseudomonadati</taxon>
        <taxon>Pseudomonadota</taxon>
        <taxon>Betaproteobacteria</taxon>
        <taxon>Burkholderiales</taxon>
        <taxon>Comamonadaceae</taxon>
        <taxon>Vandammella</taxon>
    </lineage>
</organism>
<sequence length="183" mass="19502">MPARIRPFTTTDSAEQLTALLHAAYATLAAQGWNYTAATQSVQTTRERIAQGQCFVAELLRAQGDLPAGALVGSVCISPPKAAGAHYVQAQDAAPPLYTLADTAILAQLAVHPALRGQGLGGRLCDAAEDWAFQQGFAQVALDTAEPAAALRARYQRRGYRDAGRVQWSGKTYASVLMCKELQ</sequence>
<dbReference type="GO" id="GO:0016747">
    <property type="term" value="F:acyltransferase activity, transferring groups other than amino-acyl groups"/>
    <property type="evidence" value="ECO:0007669"/>
    <property type="project" value="InterPro"/>
</dbReference>
<evidence type="ECO:0000313" key="5">
    <source>
        <dbReference type="Proteomes" id="UP000218644"/>
    </source>
</evidence>
<dbReference type="SUPFAM" id="SSF55729">
    <property type="entry name" value="Acyl-CoA N-acyltransferases (Nat)"/>
    <property type="match status" value="1"/>
</dbReference>
<dbReference type="EMBL" id="NSJD01000001">
    <property type="protein sequence ID" value="PAT41537.1"/>
    <property type="molecule type" value="Genomic_DNA"/>
</dbReference>
<dbReference type="InterPro" id="IPR000182">
    <property type="entry name" value="GNAT_dom"/>
</dbReference>
<keyword evidence="2" id="KW-0012">Acyltransferase</keyword>
<dbReference type="InterPro" id="IPR016181">
    <property type="entry name" value="Acyl_CoA_acyltransferase"/>
</dbReference>
<accession>A0A2A2AUW0</accession>
<dbReference type="InterPro" id="IPR050832">
    <property type="entry name" value="Bact_Acetyltransf"/>
</dbReference>
<dbReference type="Gene3D" id="3.40.630.30">
    <property type="match status" value="1"/>
</dbReference>
<gene>
    <name evidence="4" type="ORF">CK623_00980</name>
</gene>
<evidence type="ECO:0000256" key="2">
    <source>
        <dbReference type="ARBA" id="ARBA00023315"/>
    </source>
</evidence>
<dbReference type="Proteomes" id="UP000218644">
    <property type="component" value="Unassembled WGS sequence"/>
</dbReference>
<reference evidence="4 5" key="1">
    <citation type="submission" date="2017-08" db="EMBL/GenBank/DDBJ databases">
        <title>WGS of Clinical strains of the CDC Group NO-1 linked to zoonotic infections in humans.</title>
        <authorList>
            <person name="Bernier A.-M."/>
            <person name="Bernard K."/>
        </authorList>
    </citation>
    <scope>NUCLEOTIDE SEQUENCE [LARGE SCALE GENOMIC DNA]</scope>
    <source>
        <strain evidence="4 5">NML79-0751</strain>
    </source>
</reference>